<proteinExistence type="predicted"/>
<protein>
    <submittedName>
        <fullName evidence="3">Chromosome segregation ATPase domain-containing protein</fullName>
    </submittedName>
</protein>
<dbReference type="SUPFAM" id="SSF57997">
    <property type="entry name" value="Tropomyosin"/>
    <property type="match status" value="1"/>
</dbReference>
<sequence length="145" mass="16101" precursor="true">MMDQLLDFISSYAGALGSLVSALAGGGIVSAYATWKKQKRKADSQDHAQAMALAGRLEERLTSVEGRLDAAEEELRNTQKRLTQSQIRREELSAAIDALVQRIDRLISRLASHEQITEREREELTRVPYVDNDTYTPPGSDSAPK</sequence>
<evidence type="ECO:0000256" key="2">
    <source>
        <dbReference type="SAM" id="Phobius"/>
    </source>
</evidence>
<evidence type="ECO:0000256" key="1">
    <source>
        <dbReference type="SAM" id="MobiDB-lite"/>
    </source>
</evidence>
<evidence type="ECO:0000313" key="4">
    <source>
        <dbReference type="Proteomes" id="UP000259847"/>
    </source>
</evidence>
<keyword evidence="2" id="KW-1133">Transmembrane helix</keyword>
<dbReference type="EMBL" id="MF580955">
    <property type="protein sequence ID" value="AUO78931.1"/>
    <property type="molecule type" value="Genomic_DNA"/>
</dbReference>
<keyword evidence="2" id="KW-0472">Membrane</keyword>
<organism evidence="3 4">
    <name type="scientific">Salinibacter phage M1EM-1</name>
    <dbReference type="NCBI Taxonomy" id="2681616"/>
    <lineage>
        <taxon>Viruses</taxon>
        <taxon>Duplodnaviria</taxon>
        <taxon>Heunggongvirae</taxon>
        <taxon>Uroviricota</taxon>
        <taxon>Caudoviricetes</taxon>
        <taxon>Holosalinivirus</taxon>
        <taxon>Holosalinivirus M1EM1</taxon>
    </lineage>
</organism>
<dbReference type="Proteomes" id="UP000259847">
    <property type="component" value="Segment"/>
</dbReference>
<feature type="transmembrane region" description="Helical" evidence="2">
    <location>
        <begin position="12"/>
        <end position="35"/>
    </location>
</feature>
<dbReference type="KEGG" id="vg:40236114"/>
<feature type="region of interest" description="Disordered" evidence="1">
    <location>
        <begin position="118"/>
        <end position="145"/>
    </location>
</feature>
<accession>A0A2I6UG38</accession>
<dbReference type="Gene3D" id="1.20.5.340">
    <property type="match status" value="1"/>
</dbReference>
<keyword evidence="2" id="KW-0812">Transmembrane</keyword>
<dbReference type="GeneID" id="40236114"/>
<reference evidence="3 4" key="1">
    <citation type="submission" date="2017-07" db="EMBL/GenBank/DDBJ databases">
        <title>Characterization of ecologically diverse viruses infecting co-occurring strains of cosmopolitan hyperhalophilic Bacteroidetes.</title>
        <authorList>
            <person name="Villamor J."/>
            <person name="Ramos-Barbero M.D."/>
            <person name="Gonzalez-Torres P."/>
            <person name="Gabaldon T."/>
            <person name="Rollesso-Mora R."/>
            <person name="Meseguer I."/>
            <person name="Martinez-Garcia M."/>
            <person name="Santos F."/>
            <person name="Anton J."/>
        </authorList>
    </citation>
    <scope>NUCLEOTIDE SEQUENCE [LARGE SCALE GENOMIC DNA]</scope>
</reference>
<dbReference type="RefSeq" id="YP_009639323.1">
    <property type="nucleotide sequence ID" value="NC_042348.1"/>
</dbReference>
<evidence type="ECO:0000313" key="3">
    <source>
        <dbReference type="EMBL" id="AUO78931.1"/>
    </source>
</evidence>
<name>A0A2I6UG38_9CAUD</name>
<keyword evidence="4" id="KW-1185">Reference proteome</keyword>